<proteinExistence type="predicted"/>
<dbReference type="AlphaFoldDB" id="A0AA38FPY0"/>
<accession>A0AA38FPY0</accession>
<gene>
    <name evidence="1" type="ORF">KI387_036508</name>
</gene>
<organism evidence="1 2">
    <name type="scientific">Taxus chinensis</name>
    <name type="common">Chinese yew</name>
    <name type="synonym">Taxus wallichiana var. chinensis</name>
    <dbReference type="NCBI Taxonomy" id="29808"/>
    <lineage>
        <taxon>Eukaryota</taxon>
        <taxon>Viridiplantae</taxon>
        <taxon>Streptophyta</taxon>
        <taxon>Embryophyta</taxon>
        <taxon>Tracheophyta</taxon>
        <taxon>Spermatophyta</taxon>
        <taxon>Pinopsida</taxon>
        <taxon>Pinidae</taxon>
        <taxon>Conifers II</taxon>
        <taxon>Cupressales</taxon>
        <taxon>Taxaceae</taxon>
        <taxon>Taxus</taxon>
    </lineage>
</organism>
<comment type="caution">
    <text evidence="1">The sequence shown here is derived from an EMBL/GenBank/DDBJ whole genome shotgun (WGS) entry which is preliminary data.</text>
</comment>
<feature type="non-terminal residue" evidence="1">
    <location>
        <position position="1"/>
    </location>
</feature>
<dbReference type="EMBL" id="JAHRHJ020000007">
    <property type="protein sequence ID" value="KAH9308597.1"/>
    <property type="molecule type" value="Genomic_DNA"/>
</dbReference>
<keyword evidence="2" id="KW-1185">Reference proteome</keyword>
<name>A0AA38FPY0_TAXCH</name>
<dbReference type="Proteomes" id="UP000824469">
    <property type="component" value="Unassembled WGS sequence"/>
</dbReference>
<evidence type="ECO:0000313" key="2">
    <source>
        <dbReference type="Proteomes" id="UP000824469"/>
    </source>
</evidence>
<evidence type="ECO:0000313" key="1">
    <source>
        <dbReference type="EMBL" id="KAH9308597.1"/>
    </source>
</evidence>
<protein>
    <submittedName>
        <fullName evidence="1">Uncharacterized protein</fullName>
    </submittedName>
</protein>
<feature type="non-terminal residue" evidence="1">
    <location>
        <position position="59"/>
    </location>
</feature>
<sequence>HKFEGNSEFSLYGLSTHAPIRERKEVRAKGNHYDKLAAAYMATKVENDVSIFQFYDPLM</sequence>
<reference evidence="1 2" key="1">
    <citation type="journal article" date="2021" name="Nat. Plants">
        <title>The Taxus genome provides insights into paclitaxel biosynthesis.</title>
        <authorList>
            <person name="Xiong X."/>
            <person name="Gou J."/>
            <person name="Liao Q."/>
            <person name="Li Y."/>
            <person name="Zhou Q."/>
            <person name="Bi G."/>
            <person name="Li C."/>
            <person name="Du R."/>
            <person name="Wang X."/>
            <person name="Sun T."/>
            <person name="Guo L."/>
            <person name="Liang H."/>
            <person name="Lu P."/>
            <person name="Wu Y."/>
            <person name="Zhang Z."/>
            <person name="Ro D.K."/>
            <person name="Shang Y."/>
            <person name="Huang S."/>
            <person name="Yan J."/>
        </authorList>
    </citation>
    <scope>NUCLEOTIDE SEQUENCE [LARGE SCALE GENOMIC DNA]</scope>
    <source>
        <strain evidence="1">Ta-2019</strain>
    </source>
</reference>